<dbReference type="Proteomes" id="UP000279594">
    <property type="component" value="Chromosome"/>
</dbReference>
<dbReference type="RefSeq" id="WP_121669645.1">
    <property type="nucleotide sequence ID" value="NZ_CP033019.1"/>
</dbReference>
<keyword evidence="3" id="KW-0804">Transcription</keyword>
<dbReference type="Pfam" id="PF13407">
    <property type="entry name" value="Peripla_BP_4"/>
    <property type="match status" value="1"/>
</dbReference>
<dbReference type="Gene3D" id="3.40.50.2300">
    <property type="match status" value="2"/>
</dbReference>
<dbReference type="GO" id="GO:0003700">
    <property type="term" value="F:DNA-binding transcription factor activity"/>
    <property type="evidence" value="ECO:0007669"/>
    <property type="project" value="TreeGrafter"/>
</dbReference>
<dbReference type="PANTHER" id="PTHR30146:SF152">
    <property type="entry name" value="TRANSCRIPTIONAL REGULATORY PROTEIN"/>
    <property type="match status" value="1"/>
</dbReference>
<evidence type="ECO:0000256" key="3">
    <source>
        <dbReference type="ARBA" id="ARBA00023163"/>
    </source>
</evidence>
<protein>
    <submittedName>
        <fullName evidence="5">LacI family DNA-binding transcriptional regulator</fullName>
    </submittedName>
</protein>
<evidence type="ECO:0000256" key="1">
    <source>
        <dbReference type="ARBA" id="ARBA00023015"/>
    </source>
</evidence>
<dbReference type="EMBL" id="CP033019">
    <property type="protein sequence ID" value="AYM76833.1"/>
    <property type="molecule type" value="Genomic_DNA"/>
</dbReference>
<dbReference type="InterPro" id="IPR000843">
    <property type="entry name" value="HTH_LacI"/>
</dbReference>
<dbReference type="InterPro" id="IPR028082">
    <property type="entry name" value="Peripla_BP_I"/>
</dbReference>
<dbReference type="SUPFAM" id="SSF53822">
    <property type="entry name" value="Periplasmic binding protein-like I"/>
    <property type="match status" value="1"/>
</dbReference>
<evidence type="ECO:0000313" key="6">
    <source>
        <dbReference type="Proteomes" id="UP000279594"/>
    </source>
</evidence>
<evidence type="ECO:0000313" key="5">
    <source>
        <dbReference type="EMBL" id="AYM76833.1"/>
    </source>
</evidence>
<dbReference type="SUPFAM" id="SSF47413">
    <property type="entry name" value="lambda repressor-like DNA-binding domains"/>
    <property type="match status" value="1"/>
</dbReference>
<organism evidence="5 6">
    <name type="scientific">Janthinobacterium agaricidamnosum</name>
    <dbReference type="NCBI Taxonomy" id="55508"/>
    <lineage>
        <taxon>Bacteria</taxon>
        <taxon>Pseudomonadati</taxon>
        <taxon>Pseudomonadota</taxon>
        <taxon>Betaproteobacteria</taxon>
        <taxon>Burkholderiales</taxon>
        <taxon>Oxalobacteraceae</taxon>
        <taxon>Janthinobacterium</taxon>
    </lineage>
</organism>
<accession>A0A3G2EA55</accession>
<keyword evidence="1" id="KW-0805">Transcription regulation</keyword>
<dbReference type="GO" id="GO:0000976">
    <property type="term" value="F:transcription cis-regulatory region binding"/>
    <property type="evidence" value="ECO:0007669"/>
    <property type="project" value="TreeGrafter"/>
</dbReference>
<dbReference type="InterPro" id="IPR025997">
    <property type="entry name" value="SBP_2_dom"/>
</dbReference>
<evidence type="ECO:0000259" key="4">
    <source>
        <dbReference type="PROSITE" id="PS50932"/>
    </source>
</evidence>
<dbReference type="PANTHER" id="PTHR30146">
    <property type="entry name" value="LACI-RELATED TRANSCRIPTIONAL REPRESSOR"/>
    <property type="match status" value="1"/>
</dbReference>
<keyword evidence="6" id="KW-1185">Reference proteome</keyword>
<dbReference type="SMART" id="SM00354">
    <property type="entry name" value="HTH_LACI"/>
    <property type="match status" value="1"/>
</dbReference>
<evidence type="ECO:0000256" key="2">
    <source>
        <dbReference type="ARBA" id="ARBA00023125"/>
    </source>
</evidence>
<proteinExistence type="predicted"/>
<name>A0A3G2EA55_9BURK</name>
<dbReference type="CDD" id="cd06307">
    <property type="entry name" value="PBP1_sugar_binding"/>
    <property type="match status" value="1"/>
</dbReference>
<dbReference type="CDD" id="cd01392">
    <property type="entry name" value="HTH_LacI"/>
    <property type="match status" value="1"/>
</dbReference>
<reference evidence="5 6" key="1">
    <citation type="submission" date="2018-10" db="EMBL/GenBank/DDBJ databases">
        <title>Effects of UV and annual dynamics of microbial communities in freshwater RAS systems.</title>
        <authorList>
            <person name="Bekkelund A.K."/>
            <person name="Hansen B.R."/>
            <person name="Stokken H."/>
            <person name="Eriksen B.F."/>
            <person name="Kashulin N.A."/>
        </authorList>
    </citation>
    <scope>NUCLEOTIDE SEQUENCE [LARGE SCALE GENOMIC DNA]</scope>
    <source>
        <strain evidence="5 6">BHSEK</strain>
    </source>
</reference>
<dbReference type="AlphaFoldDB" id="A0A3G2EA55"/>
<feature type="domain" description="HTH lacI-type" evidence="4">
    <location>
        <begin position="10"/>
        <end position="46"/>
    </location>
</feature>
<gene>
    <name evidence="5" type="ORF">D9M09_14255</name>
</gene>
<keyword evidence="2 5" id="KW-0238">DNA-binding</keyword>
<dbReference type="Pfam" id="PF00356">
    <property type="entry name" value="LacI"/>
    <property type="match status" value="1"/>
</dbReference>
<dbReference type="InterPro" id="IPR010982">
    <property type="entry name" value="Lambda_DNA-bd_dom_sf"/>
</dbReference>
<sequence>MTHPFPVKVVALQAGVSVATVDRVIKQRGGVHANTVRRVMQALDELARQSTQVGLSGRKFMLDVLMVAPRRFTDAVRAALEAELPSLHPAVLRSRFHLHETLEVDGIVDLLERIRKNGSHGVLLKAPDLPAVAEAVNRLAAAGIPVVTLVTDLPGSARRSYVGMDNRAAGETAACLVGHWLGSRKKQQVLVTLSSNRFHGEEEREIGFRRALRERHRHLSIVEVSEGHGIDGATGALVRLALADHPGIAAVYSIGGGNAAIVQAFARAGRPCQVFIGHDLDADNVALLKSGAIQAVLHHDLGQDMRRACQEILRAQGALPALAQSPSLSAIQIVTPWNLPVLNGVN</sequence>
<dbReference type="Gene3D" id="1.10.260.40">
    <property type="entry name" value="lambda repressor-like DNA-binding domains"/>
    <property type="match status" value="1"/>
</dbReference>
<dbReference type="PROSITE" id="PS50932">
    <property type="entry name" value="HTH_LACI_2"/>
    <property type="match status" value="1"/>
</dbReference>